<feature type="chain" id="PRO_5045975347" description="Blue (type 1) copper domain-containing protein" evidence="2">
    <location>
        <begin position="25"/>
        <end position="181"/>
    </location>
</feature>
<protein>
    <recommendedName>
        <fullName evidence="5">Blue (type 1) copper domain-containing protein</fullName>
    </recommendedName>
</protein>
<dbReference type="RefSeq" id="WP_254569132.1">
    <property type="nucleotide sequence ID" value="NZ_CP098502.1"/>
</dbReference>
<reference evidence="3 4" key="1">
    <citation type="submission" date="2022-06" db="EMBL/GenBank/DDBJ databases">
        <title>Paraconexibacter antarcticus.</title>
        <authorList>
            <person name="Kim C.S."/>
        </authorList>
    </citation>
    <scope>NUCLEOTIDE SEQUENCE [LARGE SCALE GENOMIC DNA]</scope>
    <source>
        <strain evidence="3 4">02-257</strain>
    </source>
</reference>
<name>A0ABY5DP55_9ACTN</name>
<keyword evidence="4" id="KW-1185">Reference proteome</keyword>
<organism evidence="3 4">
    <name type="scientific">Paraconexibacter antarcticus</name>
    <dbReference type="NCBI Taxonomy" id="2949664"/>
    <lineage>
        <taxon>Bacteria</taxon>
        <taxon>Bacillati</taxon>
        <taxon>Actinomycetota</taxon>
        <taxon>Thermoleophilia</taxon>
        <taxon>Solirubrobacterales</taxon>
        <taxon>Paraconexibacteraceae</taxon>
        <taxon>Paraconexibacter</taxon>
    </lineage>
</organism>
<evidence type="ECO:0000256" key="1">
    <source>
        <dbReference type="SAM" id="MobiDB-lite"/>
    </source>
</evidence>
<evidence type="ECO:0008006" key="5">
    <source>
        <dbReference type="Google" id="ProtNLM"/>
    </source>
</evidence>
<keyword evidence="2" id="KW-0732">Signal</keyword>
<evidence type="ECO:0000256" key="2">
    <source>
        <dbReference type="SAM" id="SignalP"/>
    </source>
</evidence>
<dbReference type="Proteomes" id="UP001056035">
    <property type="component" value="Chromosome"/>
</dbReference>
<feature type="signal peptide" evidence="2">
    <location>
        <begin position="1"/>
        <end position="24"/>
    </location>
</feature>
<dbReference type="Gene3D" id="2.60.40.420">
    <property type="entry name" value="Cupredoxins - blue copper proteins"/>
    <property type="match status" value="1"/>
</dbReference>
<feature type="region of interest" description="Disordered" evidence="1">
    <location>
        <begin position="128"/>
        <end position="147"/>
    </location>
</feature>
<gene>
    <name evidence="3" type="ORF">NBH00_13590</name>
</gene>
<evidence type="ECO:0000313" key="3">
    <source>
        <dbReference type="EMBL" id="UTI62394.1"/>
    </source>
</evidence>
<dbReference type="EMBL" id="CP098502">
    <property type="protein sequence ID" value="UTI62394.1"/>
    <property type="molecule type" value="Genomic_DNA"/>
</dbReference>
<accession>A0ABY5DP55</accession>
<sequence>MFHRRLIATLAGVSVLGMAGGAMAAGSATAPSTVTIKQSTSVKFVKNRYVQDGLRWDKDVYRVRSGGTLHIVNTVATEGPHTFTVVKKTDYPKSFNCRICDKLGKAHGADPNSNAPPKFQFLENGVGQNMPPNVDRPGDSGVTGAGKKGEHIDLKVTAKAGTTLYFMCIIHPWMQAEVQVR</sequence>
<evidence type="ECO:0000313" key="4">
    <source>
        <dbReference type="Proteomes" id="UP001056035"/>
    </source>
</evidence>
<proteinExistence type="predicted"/>
<dbReference type="SUPFAM" id="SSF49503">
    <property type="entry name" value="Cupredoxins"/>
    <property type="match status" value="1"/>
</dbReference>
<dbReference type="InterPro" id="IPR008972">
    <property type="entry name" value="Cupredoxin"/>
</dbReference>